<dbReference type="GO" id="GO:0009279">
    <property type="term" value="C:cell outer membrane"/>
    <property type="evidence" value="ECO:0007669"/>
    <property type="project" value="UniProtKB-SubCell"/>
</dbReference>
<dbReference type="PROSITE" id="PS52016">
    <property type="entry name" value="TONB_DEPENDENT_REC_3"/>
    <property type="match status" value="1"/>
</dbReference>
<evidence type="ECO:0000256" key="6">
    <source>
        <dbReference type="ARBA" id="ARBA00022729"/>
    </source>
</evidence>
<accession>A0A5A7NAB0</accession>
<sequence length="241" mass="26988">MDEKFTPRLGAILKPAENISAYASYSETFLPRSGDQFLTLNLDDESTRPQSFKNTEIGLKWDFRPDLSLTAALFDLDRSSFTSVDPDDQGQLIVVEGSQTQGFELQLNGKLTGWWTVAAGYSYLDGEVRQVDGGGNDGNKTRQTPENMLSLWNDIRVSDKFSFGVGATYQDSYFVREDNSVKVPDFIRVDAAIYYALSDHLSLQINVENLLDEDYFSDAHSNTNISTGEPINARFTLVGRF</sequence>
<keyword evidence="7" id="KW-0408">Iron</keyword>
<dbReference type="Pfam" id="PF00593">
    <property type="entry name" value="TonB_dep_Rec_b-barrel"/>
    <property type="match status" value="1"/>
</dbReference>
<evidence type="ECO:0000313" key="14">
    <source>
        <dbReference type="EMBL" id="GER05162.1"/>
    </source>
</evidence>
<dbReference type="AlphaFoldDB" id="A0A5A7NAB0"/>
<dbReference type="SUPFAM" id="SSF56935">
    <property type="entry name" value="Porins"/>
    <property type="match status" value="1"/>
</dbReference>
<keyword evidence="5 12" id="KW-0812">Transmembrane</keyword>
<keyword evidence="11 12" id="KW-0998">Cell outer membrane</keyword>
<comment type="subcellular location">
    <subcellularLocation>
        <location evidence="1 12">Cell outer membrane</location>
        <topology evidence="1 12">Multi-pass membrane protein</topology>
    </subcellularLocation>
</comment>
<evidence type="ECO:0000256" key="5">
    <source>
        <dbReference type="ARBA" id="ARBA00022692"/>
    </source>
</evidence>
<reference evidence="14 15" key="1">
    <citation type="submission" date="2019-09" db="EMBL/GenBank/DDBJ databases">
        <title>NBRP : Genome information of microbial organism related human and environment.</title>
        <authorList>
            <person name="Hattori M."/>
            <person name="Oshima K."/>
            <person name="Inaba H."/>
            <person name="Suda W."/>
            <person name="Sakamoto M."/>
            <person name="Iino T."/>
            <person name="Kitahara M."/>
            <person name="Oshida Y."/>
            <person name="Iida T."/>
            <person name="Kudo T."/>
            <person name="Itoh T."/>
            <person name="Ohkuma M."/>
        </authorList>
    </citation>
    <scope>NUCLEOTIDE SEQUENCE [LARGE SCALE GENOMIC DNA]</scope>
    <source>
        <strain evidence="14 15">Q-1</strain>
    </source>
</reference>
<evidence type="ECO:0000259" key="13">
    <source>
        <dbReference type="Pfam" id="PF00593"/>
    </source>
</evidence>
<evidence type="ECO:0000256" key="8">
    <source>
        <dbReference type="ARBA" id="ARBA00023065"/>
    </source>
</evidence>
<dbReference type="InterPro" id="IPR000531">
    <property type="entry name" value="Beta-barrel_TonB"/>
</dbReference>
<keyword evidence="3 12" id="KW-1134">Transmembrane beta strand</keyword>
<dbReference type="PANTHER" id="PTHR32552">
    <property type="entry name" value="FERRICHROME IRON RECEPTOR-RELATED"/>
    <property type="match status" value="1"/>
</dbReference>
<feature type="domain" description="TonB-dependent receptor-like beta-barrel" evidence="13">
    <location>
        <begin position="4"/>
        <end position="210"/>
    </location>
</feature>
<dbReference type="PANTHER" id="PTHR32552:SF68">
    <property type="entry name" value="FERRICHROME OUTER MEMBRANE TRANSPORTER_PHAGE RECEPTOR"/>
    <property type="match status" value="1"/>
</dbReference>
<evidence type="ECO:0000313" key="15">
    <source>
        <dbReference type="Proteomes" id="UP000324996"/>
    </source>
</evidence>
<dbReference type="InterPro" id="IPR039426">
    <property type="entry name" value="TonB-dep_rcpt-like"/>
</dbReference>
<evidence type="ECO:0000256" key="4">
    <source>
        <dbReference type="ARBA" id="ARBA00022496"/>
    </source>
</evidence>
<dbReference type="RefSeq" id="WP_150007331.1">
    <property type="nucleotide sequence ID" value="NZ_BKCN01000018.1"/>
</dbReference>
<organism evidence="14 15">
    <name type="scientific">Iodidimonas nitroreducens</name>
    <dbReference type="NCBI Taxonomy" id="1236968"/>
    <lineage>
        <taxon>Bacteria</taxon>
        <taxon>Pseudomonadati</taxon>
        <taxon>Pseudomonadota</taxon>
        <taxon>Alphaproteobacteria</taxon>
        <taxon>Iodidimonadales</taxon>
        <taxon>Iodidimonadaceae</taxon>
        <taxon>Iodidimonas</taxon>
    </lineage>
</organism>
<protein>
    <recommendedName>
        <fullName evidence="13">TonB-dependent receptor-like beta-barrel domain-containing protein</fullName>
    </recommendedName>
</protein>
<keyword evidence="4" id="KW-0410">Iron transport</keyword>
<keyword evidence="10 12" id="KW-0472">Membrane</keyword>
<evidence type="ECO:0000256" key="9">
    <source>
        <dbReference type="ARBA" id="ARBA00023077"/>
    </source>
</evidence>
<evidence type="ECO:0000256" key="2">
    <source>
        <dbReference type="ARBA" id="ARBA00022448"/>
    </source>
</evidence>
<dbReference type="EMBL" id="BKCN01000018">
    <property type="protein sequence ID" value="GER05162.1"/>
    <property type="molecule type" value="Genomic_DNA"/>
</dbReference>
<comment type="caution">
    <text evidence="14">The sequence shown here is derived from an EMBL/GenBank/DDBJ whole genome shotgun (WGS) entry which is preliminary data.</text>
</comment>
<keyword evidence="8" id="KW-0406">Ion transport</keyword>
<dbReference type="Gene3D" id="2.40.170.20">
    <property type="entry name" value="TonB-dependent receptor, beta-barrel domain"/>
    <property type="match status" value="1"/>
</dbReference>
<dbReference type="GO" id="GO:0015344">
    <property type="term" value="F:siderophore uptake transmembrane transporter activity"/>
    <property type="evidence" value="ECO:0007669"/>
    <property type="project" value="TreeGrafter"/>
</dbReference>
<keyword evidence="6" id="KW-0732">Signal</keyword>
<keyword evidence="15" id="KW-1185">Reference proteome</keyword>
<evidence type="ECO:0000256" key="12">
    <source>
        <dbReference type="PROSITE-ProRule" id="PRU01360"/>
    </source>
</evidence>
<keyword evidence="9" id="KW-0798">TonB box</keyword>
<evidence type="ECO:0000256" key="10">
    <source>
        <dbReference type="ARBA" id="ARBA00023136"/>
    </source>
</evidence>
<evidence type="ECO:0000256" key="7">
    <source>
        <dbReference type="ARBA" id="ARBA00023004"/>
    </source>
</evidence>
<dbReference type="Proteomes" id="UP000324996">
    <property type="component" value="Unassembled WGS sequence"/>
</dbReference>
<proteinExistence type="inferred from homology"/>
<evidence type="ECO:0000256" key="3">
    <source>
        <dbReference type="ARBA" id="ARBA00022452"/>
    </source>
</evidence>
<dbReference type="InterPro" id="IPR036942">
    <property type="entry name" value="Beta-barrel_TonB_sf"/>
</dbReference>
<evidence type="ECO:0000256" key="1">
    <source>
        <dbReference type="ARBA" id="ARBA00004571"/>
    </source>
</evidence>
<evidence type="ECO:0000256" key="11">
    <source>
        <dbReference type="ARBA" id="ARBA00023237"/>
    </source>
</evidence>
<gene>
    <name evidence="14" type="ORF">JCM17846_28440</name>
</gene>
<keyword evidence="2 12" id="KW-0813">Transport</keyword>
<comment type="similarity">
    <text evidence="12">Belongs to the TonB-dependent receptor family.</text>
</comment>
<name>A0A5A7NAB0_9PROT</name>